<feature type="chain" id="PRO_5015781106" evidence="2">
    <location>
        <begin position="27"/>
        <end position="111"/>
    </location>
</feature>
<sequence>MTKTIQMGALMLAVITATSLTTPAEACGWGSGCAQRTTEGVFREYGPRVPDSVRRGADSVRRGGDALRRGASRYADEFRHAYPKPSIRRGRVTVPNPWSGLLRPRCAGEDC</sequence>
<dbReference type="EMBL" id="QBUD01000007">
    <property type="protein sequence ID" value="PUB13705.1"/>
    <property type="molecule type" value="Genomic_DNA"/>
</dbReference>
<comment type="caution">
    <text evidence="3">The sequence shown here is derived from an EMBL/GenBank/DDBJ whole genome shotgun (WGS) entry which is preliminary data.</text>
</comment>
<keyword evidence="4" id="KW-1185">Reference proteome</keyword>
<name>A0A2T6KEZ8_9RHOB</name>
<dbReference type="AlphaFoldDB" id="A0A2T6KEZ8"/>
<evidence type="ECO:0000256" key="2">
    <source>
        <dbReference type="SAM" id="SignalP"/>
    </source>
</evidence>
<evidence type="ECO:0000313" key="4">
    <source>
        <dbReference type="Proteomes" id="UP000244523"/>
    </source>
</evidence>
<protein>
    <submittedName>
        <fullName evidence="3">Uncharacterized protein</fullName>
    </submittedName>
</protein>
<accession>A0A2T6KEZ8</accession>
<feature type="region of interest" description="Disordered" evidence="1">
    <location>
        <begin position="46"/>
        <end position="66"/>
    </location>
</feature>
<evidence type="ECO:0000313" key="3">
    <source>
        <dbReference type="EMBL" id="PUB13705.1"/>
    </source>
</evidence>
<dbReference type="Proteomes" id="UP000244523">
    <property type="component" value="Unassembled WGS sequence"/>
</dbReference>
<keyword evidence="2" id="KW-0732">Signal</keyword>
<organism evidence="3 4">
    <name type="scientific">Yoonia sediminilitoris</name>
    <dbReference type="NCBI Taxonomy" id="1286148"/>
    <lineage>
        <taxon>Bacteria</taxon>
        <taxon>Pseudomonadati</taxon>
        <taxon>Pseudomonadota</taxon>
        <taxon>Alphaproteobacteria</taxon>
        <taxon>Rhodobacterales</taxon>
        <taxon>Paracoccaceae</taxon>
        <taxon>Yoonia</taxon>
    </lineage>
</organism>
<proteinExistence type="predicted"/>
<reference evidence="3 4" key="1">
    <citation type="submission" date="2018-04" db="EMBL/GenBank/DDBJ databases">
        <title>Genomic Encyclopedia of Archaeal and Bacterial Type Strains, Phase II (KMG-II): from individual species to whole genera.</title>
        <authorList>
            <person name="Goeker M."/>
        </authorList>
    </citation>
    <scope>NUCLEOTIDE SEQUENCE [LARGE SCALE GENOMIC DNA]</scope>
    <source>
        <strain evidence="3 4">DSM 29955</strain>
    </source>
</reference>
<evidence type="ECO:0000256" key="1">
    <source>
        <dbReference type="SAM" id="MobiDB-lite"/>
    </source>
</evidence>
<feature type="signal peptide" evidence="2">
    <location>
        <begin position="1"/>
        <end position="26"/>
    </location>
</feature>
<gene>
    <name evidence="3" type="ORF">C8N45_107166</name>
</gene>